<proteinExistence type="predicted"/>
<dbReference type="AlphaFoldDB" id="A0A915K2Q5"/>
<feature type="compositionally biased region" description="Polar residues" evidence="1">
    <location>
        <begin position="7"/>
        <end position="17"/>
    </location>
</feature>
<organism evidence="2 3">
    <name type="scientific">Romanomermis culicivorax</name>
    <name type="common">Nematode worm</name>
    <dbReference type="NCBI Taxonomy" id="13658"/>
    <lineage>
        <taxon>Eukaryota</taxon>
        <taxon>Metazoa</taxon>
        <taxon>Ecdysozoa</taxon>
        <taxon>Nematoda</taxon>
        <taxon>Enoplea</taxon>
        <taxon>Dorylaimia</taxon>
        <taxon>Mermithida</taxon>
        <taxon>Mermithoidea</taxon>
        <taxon>Mermithidae</taxon>
        <taxon>Romanomermis</taxon>
    </lineage>
</organism>
<evidence type="ECO:0000313" key="3">
    <source>
        <dbReference type="WBParaSite" id="nRc.2.0.1.t32606-RA"/>
    </source>
</evidence>
<accession>A0A915K2Q5</accession>
<reference evidence="3" key="1">
    <citation type="submission" date="2022-11" db="UniProtKB">
        <authorList>
            <consortium name="WormBaseParasite"/>
        </authorList>
    </citation>
    <scope>IDENTIFICATION</scope>
</reference>
<sequence>MEIQKGKVQQSSSTPSDKITRLQSEKARLRDHIAKLTAGQQSPAPRNPTPLAQPLVQVQNAGKRSLEAHLQMCSFHEHCSHNDPSWQAQQPNSTGPSNAATANISHCYFCPTWAHLTERCDRPCPHCPLI</sequence>
<feature type="region of interest" description="Disordered" evidence="1">
    <location>
        <begin position="1"/>
        <end position="51"/>
    </location>
</feature>
<feature type="compositionally biased region" description="Basic and acidic residues" evidence="1">
    <location>
        <begin position="18"/>
        <end position="34"/>
    </location>
</feature>
<protein>
    <submittedName>
        <fullName evidence="3">Uncharacterized protein</fullName>
    </submittedName>
</protein>
<evidence type="ECO:0000313" key="2">
    <source>
        <dbReference type="Proteomes" id="UP000887565"/>
    </source>
</evidence>
<name>A0A915K2Q5_ROMCU</name>
<dbReference type="WBParaSite" id="nRc.2.0.1.t32606-RA">
    <property type="protein sequence ID" value="nRc.2.0.1.t32606-RA"/>
    <property type="gene ID" value="nRc.2.0.1.g32606"/>
</dbReference>
<evidence type="ECO:0000256" key="1">
    <source>
        <dbReference type="SAM" id="MobiDB-lite"/>
    </source>
</evidence>
<keyword evidence="2" id="KW-1185">Reference proteome</keyword>
<dbReference type="Proteomes" id="UP000887565">
    <property type="component" value="Unplaced"/>
</dbReference>